<dbReference type="InterPro" id="IPR020422">
    <property type="entry name" value="TYR_PHOSPHATASE_DUAL_dom"/>
</dbReference>
<feature type="domain" description="Tyrosine-protein phosphatase" evidence="10">
    <location>
        <begin position="1"/>
        <end position="140"/>
    </location>
</feature>
<evidence type="ECO:0000256" key="1">
    <source>
        <dbReference type="ARBA" id="ARBA00008601"/>
    </source>
</evidence>
<feature type="compositionally biased region" description="Low complexity" evidence="8">
    <location>
        <begin position="1244"/>
        <end position="1261"/>
    </location>
</feature>
<evidence type="ECO:0000259" key="9">
    <source>
        <dbReference type="PROSITE" id="PS50048"/>
    </source>
</evidence>
<dbReference type="InterPro" id="IPR007219">
    <property type="entry name" value="XnlR_reg_dom"/>
</dbReference>
<dbReference type="PANTHER" id="PTHR45848">
    <property type="entry name" value="DUAL SPECIFICITY PROTEIN PHOSPHATASE 12 FAMILY MEMBER"/>
    <property type="match status" value="1"/>
</dbReference>
<dbReference type="SUPFAM" id="SSF57701">
    <property type="entry name" value="Zn2/Cys6 DNA-binding domain"/>
    <property type="match status" value="1"/>
</dbReference>
<dbReference type="InterPro" id="IPR000340">
    <property type="entry name" value="Dual-sp_phosphatase_cat-dom"/>
</dbReference>
<evidence type="ECO:0000256" key="7">
    <source>
        <dbReference type="SAM" id="Coils"/>
    </source>
</evidence>
<dbReference type="SUPFAM" id="SSF52799">
    <property type="entry name" value="(Phosphotyrosine protein) phosphatases II"/>
    <property type="match status" value="1"/>
</dbReference>
<dbReference type="Pfam" id="PF00782">
    <property type="entry name" value="DSPc"/>
    <property type="match status" value="1"/>
</dbReference>
<feature type="coiled-coil region" evidence="7">
    <location>
        <begin position="689"/>
        <end position="716"/>
    </location>
</feature>
<dbReference type="CDD" id="cd00067">
    <property type="entry name" value="GAL4"/>
    <property type="match status" value="1"/>
</dbReference>
<feature type="region of interest" description="Disordered" evidence="8">
    <location>
        <begin position="174"/>
        <end position="194"/>
    </location>
</feature>
<protein>
    <recommendedName>
        <fullName evidence="2">protein-tyrosine-phosphatase</fullName>
        <ecNumber evidence="2">3.1.3.48</ecNumber>
    </recommendedName>
</protein>
<name>A0ABQ0LUG7_MYCCL</name>
<dbReference type="EMBL" id="DF848742">
    <property type="protein sequence ID" value="GAT54683.1"/>
    <property type="molecule type" value="Genomic_DNA"/>
</dbReference>
<evidence type="ECO:0000259" key="10">
    <source>
        <dbReference type="PROSITE" id="PS50054"/>
    </source>
</evidence>
<proteinExistence type="inferred from homology"/>
<evidence type="ECO:0000256" key="6">
    <source>
        <dbReference type="ARBA" id="ARBA00023242"/>
    </source>
</evidence>
<dbReference type="PROSITE" id="PS00463">
    <property type="entry name" value="ZN2_CY6_FUNGAL_1"/>
    <property type="match status" value="1"/>
</dbReference>
<keyword evidence="5" id="KW-0904">Protein phosphatase</keyword>
<keyword evidence="7" id="KW-0175">Coiled coil</keyword>
<evidence type="ECO:0000256" key="3">
    <source>
        <dbReference type="ARBA" id="ARBA00022723"/>
    </source>
</evidence>
<evidence type="ECO:0000256" key="4">
    <source>
        <dbReference type="ARBA" id="ARBA00022801"/>
    </source>
</evidence>
<dbReference type="EC" id="3.1.3.48" evidence="2"/>
<dbReference type="PROSITE" id="PS50048">
    <property type="entry name" value="ZN2_CY6_FUNGAL_2"/>
    <property type="match status" value="1"/>
</dbReference>
<dbReference type="Proteomes" id="UP000815677">
    <property type="component" value="Unassembled WGS sequence"/>
</dbReference>
<feature type="compositionally biased region" description="Low complexity" evidence="8">
    <location>
        <begin position="360"/>
        <end position="376"/>
    </location>
</feature>
<sequence>MDEIIPGLWVGDLPSATDTASLKANKIFSILSAMRGRVTIHETFIRHQISLDDTEETDALVHFIPAITFIQAELDKGRGVLVHCQAGMSRSVTIVAAYLMYTQNIDTEAALDLIRKARPNIDPNPGFLLQLEIFHKAAFKISRRDKTTRMFYMERAVEEVMNGDGSLPETTMFAKYPRTPSDSQPATPGGPRRRIRCKLCRQELATREHMLDHGQLGAPTPASLTPVASRHPSMSMASRPRVLSSGTSTRPRRPSGLGEAMQMSALDTEDEPEPEVAVNGNGVTEATPKARRTASDPSRRPRLRPLVSGVADLTMSQLSVSTSSSALDTEDDSGGEDDEANAKAFLSATRLGRRLSDAVIASPTSPTSPIESSAEPTHFTSSDDLAGQLRANPKLAAIRGTTPLMSPLTPILGSSKGFAASQPIIINPKCSGYFVEPMKWMEPFLEEGQIAGKIVCPNTKCGAKLGNYDWAGMCCGCKEWVTPGLSDAVIASPTSPMSPIDSSAEPTHFTSSDDLAAQLRANPKLAAIRGTTPLMSPLTPILSSTKNFTASQPIIINPKCSGYFVEPMKWMEPFLEEGQIAGKIVCPNTKCGAKLGNYDWAGMCCGLDTTGKPAAPKRAPRRPPNEEEQQDIDLKRLRGELSCAECRRLKLKCDKSVPCGSCVRRGCDSICPCGILSAGQGTRFILADTDQLHAQIAAMSQRIRQLEEALAILQGAVSSERHPLLAQDLLSIKFGMEASKRAEETVVKTEPDIDGMGTLALRDDGAVKYFGRSGGTETLMVAEAGTDFDDDLEEDEVIEDDEIADMGAVFPIGGRPDAAKLSRLRAILPPLQRARELAESWLLHGALFFRPIKREELLGSFLQSIYQDENAEPHTLAMSFFIFALATLLDVKLPPYNTAAETFYGAGRAALGLQAVYDTPSVDTVRAIGLMATYHSLGGRKYTRDSAWCLMSIAAKLAQSIGLHRDCARWHMEANTVQMRRTLFWDIFCADVSHSLALGRPPAIPLSYVDCEYPVDEESTLTDLGETLPGFWRHKYVFSRDIWLGVAEHMLATTTPDYEAVLELDRRVRQLSVPDSFKPYPSRADGEAEYHSPSASLRGFYSSQYRTVTMMHIHRSFFAQALLDFPANPLRSPFATSFLTAYRSASVLIKATAYQFDRNAEMAIRVWFLLQQAFSAAVVVGTVVTLSPKSSLATSALTDLALAIQLFERASAQSHQARIATGILSKLRDRAVRAYTQSSPDLNPAGMSPAASSSSDSPGRQSSEDVIPPATNELEIFGGQKRMLALKQKQKHRRGKSATAESTTSGAGTPMSSGFPSPPSVTPVPMEQSPFVAAAPPYVEAQRSTSSDDFPWLDDFLATQPPPNVPSFDLDLRALGGPSIWVRPGNIAAVNAESRDPMNLQGSPFPRTDSAVGFNPTPWPSLPIQSQLEPTLNDAVPSAGGGGGPGAGAMVELGLTGESGMDAAWLAFMQQCGVSAEAF</sequence>
<feature type="domain" description="Zn(2)-C6 fungal-type" evidence="9">
    <location>
        <begin position="642"/>
        <end position="671"/>
    </location>
</feature>
<feature type="region of interest" description="Disordered" evidence="8">
    <location>
        <begin position="211"/>
        <end position="338"/>
    </location>
</feature>
<gene>
    <name evidence="12" type="ORF">MCHLO_11519</name>
</gene>
<feature type="region of interest" description="Disordered" evidence="8">
    <location>
        <begin position="1237"/>
        <end position="1266"/>
    </location>
</feature>
<evidence type="ECO:0000259" key="11">
    <source>
        <dbReference type="PROSITE" id="PS50056"/>
    </source>
</evidence>
<dbReference type="PROSITE" id="PS50056">
    <property type="entry name" value="TYR_PHOSPHATASE_2"/>
    <property type="match status" value="1"/>
</dbReference>
<dbReference type="Gene3D" id="3.90.190.10">
    <property type="entry name" value="Protein tyrosine phosphatase superfamily"/>
    <property type="match status" value="1"/>
</dbReference>
<dbReference type="SMART" id="SM00906">
    <property type="entry name" value="Fungal_trans"/>
    <property type="match status" value="1"/>
</dbReference>
<dbReference type="InterPro" id="IPR000387">
    <property type="entry name" value="Tyr_Pase_dom"/>
</dbReference>
<keyword evidence="13" id="KW-1185">Reference proteome</keyword>
<dbReference type="InterPro" id="IPR001138">
    <property type="entry name" value="Zn2Cys6_DnaBD"/>
</dbReference>
<dbReference type="CDD" id="cd14498">
    <property type="entry name" value="DSP"/>
    <property type="match status" value="1"/>
</dbReference>
<dbReference type="Gene3D" id="4.10.240.10">
    <property type="entry name" value="Zn(2)-C6 fungal-type DNA-binding domain"/>
    <property type="match status" value="1"/>
</dbReference>
<keyword evidence="6" id="KW-0539">Nucleus</keyword>
<evidence type="ECO:0000313" key="13">
    <source>
        <dbReference type="Proteomes" id="UP000815677"/>
    </source>
</evidence>
<dbReference type="CDD" id="cd12148">
    <property type="entry name" value="fungal_TF_MHR"/>
    <property type="match status" value="1"/>
</dbReference>
<keyword evidence="3" id="KW-0479">Metal-binding</keyword>
<evidence type="ECO:0000256" key="8">
    <source>
        <dbReference type="SAM" id="MobiDB-lite"/>
    </source>
</evidence>
<feature type="domain" description="Tyrosine specific protein phosphatases" evidence="11">
    <location>
        <begin position="61"/>
        <end position="121"/>
    </location>
</feature>
<dbReference type="PANTHER" id="PTHR45848:SF4">
    <property type="entry name" value="DUAL SPECIFICITY PROTEIN PHOSPHATASE 12"/>
    <property type="match status" value="1"/>
</dbReference>
<dbReference type="InterPro" id="IPR029021">
    <property type="entry name" value="Prot-tyrosine_phosphatase-like"/>
</dbReference>
<feature type="compositionally biased region" description="Acidic residues" evidence="8">
    <location>
        <begin position="328"/>
        <end position="338"/>
    </location>
</feature>
<feature type="compositionally biased region" description="Low complexity" evidence="8">
    <location>
        <begin position="313"/>
        <end position="327"/>
    </location>
</feature>
<evidence type="ECO:0000313" key="12">
    <source>
        <dbReference type="EMBL" id="GAT54683.1"/>
    </source>
</evidence>
<dbReference type="InterPro" id="IPR036864">
    <property type="entry name" value="Zn2-C6_fun-type_DNA-bd_sf"/>
</dbReference>
<reference evidence="12" key="1">
    <citation type="submission" date="2014-09" db="EMBL/GenBank/DDBJ databases">
        <title>Genome sequence of the luminous mushroom Mycena chlorophos for searching fungal bioluminescence genes.</title>
        <authorList>
            <person name="Tanaka Y."/>
            <person name="Kasuga D."/>
            <person name="Oba Y."/>
            <person name="Hase S."/>
            <person name="Sato K."/>
            <person name="Oba Y."/>
            <person name="Sakakibara Y."/>
        </authorList>
    </citation>
    <scope>NUCLEOTIDE SEQUENCE</scope>
</reference>
<organism evidence="12 13">
    <name type="scientific">Mycena chlorophos</name>
    <name type="common">Agaric fungus</name>
    <name type="synonym">Agaricus chlorophos</name>
    <dbReference type="NCBI Taxonomy" id="658473"/>
    <lineage>
        <taxon>Eukaryota</taxon>
        <taxon>Fungi</taxon>
        <taxon>Dikarya</taxon>
        <taxon>Basidiomycota</taxon>
        <taxon>Agaricomycotina</taxon>
        <taxon>Agaricomycetes</taxon>
        <taxon>Agaricomycetidae</taxon>
        <taxon>Agaricales</taxon>
        <taxon>Marasmiineae</taxon>
        <taxon>Mycenaceae</taxon>
        <taxon>Mycena</taxon>
    </lineage>
</organism>
<dbReference type="Pfam" id="PF04082">
    <property type="entry name" value="Fungal_trans"/>
    <property type="match status" value="1"/>
</dbReference>
<feature type="region of interest" description="Disordered" evidence="8">
    <location>
        <begin position="1285"/>
        <end position="1327"/>
    </location>
</feature>
<accession>A0ABQ0LUG7</accession>
<keyword evidence="4" id="KW-0378">Hydrolase</keyword>
<comment type="similarity">
    <text evidence="1">Belongs to the protein-tyrosine phosphatase family. Non-receptor class dual specificity subfamily.</text>
</comment>
<feature type="region of interest" description="Disordered" evidence="8">
    <location>
        <begin position="359"/>
        <end position="384"/>
    </location>
</feature>
<dbReference type="PROSITE" id="PS50054">
    <property type="entry name" value="TYR_PHOSPHATASE_DUAL"/>
    <property type="match status" value="1"/>
</dbReference>
<evidence type="ECO:0000256" key="5">
    <source>
        <dbReference type="ARBA" id="ARBA00022912"/>
    </source>
</evidence>
<dbReference type="SMART" id="SM00195">
    <property type="entry name" value="DSPc"/>
    <property type="match status" value="1"/>
</dbReference>
<feature type="compositionally biased region" description="Low complexity" evidence="8">
    <location>
        <begin position="1297"/>
        <end position="1309"/>
    </location>
</feature>
<evidence type="ECO:0000256" key="2">
    <source>
        <dbReference type="ARBA" id="ARBA00013064"/>
    </source>
</evidence>